<proteinExistence type="predicted"/>
<accession>D2I797</accession>
<feature type="non-terminal residue" evidence="1">
    <location>
        <position position="1"/>
    </location>
</feature>
<dbReference type="InParanoid" id="D2I797"/>
<sequence length="61" mass="7218">RHQYKATRIMKNQANMTPTQETNKAPVANHNEMEICELLDKELKIIILKKLNELQENTNRQ</sequence>
<name>D2I797_AILME</name>
<protein>
    <submittedName>
        <fullName evidence="1">Uncharacterized protein</fullName>
    </submittedName>
</protein>
<feature type="non-terminal residue" evidence="1">
    <location>
        <position position="61"/>
    </location>
</feature>
<dbReference type="AlphaFoldDB" id="D2I797"/>
<dbReference type="EMBL" id="GL195261">
    <property type="protein sequence ID" value="EFB24510.1"/>
    <property type="molecule type" value="Genomic_DNA"/>
</dbReference>
<organism evidence="1">
    <name type="scientific">Ailuropoda melanoleuca</name>
    <name type="common">Giant panda</name>
    <dbReference type="NCBI Taxonomy" id="9646"/>
    <lineage>
        <taxon>Eukaryota</taxon>
        <taxon>Metazoa</taxon>
        <taxon>Chordata</taxon>
        <taxon>Craniata</taxon>
        <taxon>Vertebrata</taxon>
        <taxon>Euteleostomi</taxon>
        <taxon>Mammalia</taxon>
        <taxon>Eutheria</taxon>
        <taxon>Laurasiatheria</taxon>
        <taxon>Carnivora</taxon>
        <taxon>Caniformia</taxon>
        <taxon>Ursidae</taxon>
        <taxon>Ailuropoda</taxon>
    </lineage>
</organism>
<gene>
    <name evidence="1" type="ORF">PANDA_021782</name>
</gene>
<reference evidence="1" key="1">
    <citation type="journal article" date="2010" name="Nature">
        <title>The sequence and de novo assembly of the giant panda genome.</title>
        <authorList>
            <person name="Li R."/>
            <person name="Fan W."/>
            <person name="Tian G."/>
            <person name="Zhu H."/>
            <person name="He L."/>
            <person name="Cai J."/>
            <person name="Huang Q."/>
            <person name="Cai Q."/>
            <person name="Li B."/>
            <person name="Bai Y."/>
            <person name="Zhang Z."/>
            <person name="Zhang Y."/>
            <person name="Wang W."/>
            <person name="Li J."/>
            <person name="Wei F."/>
            <person name="Li H."/>
            <person name="Jian M."/>
            <person name="Li J."/>
            <person name="Zhang Z."/>
            <person name="Nielsen R."/>
            <person name="Li D."/>
            <person name="Gu W."/>
            <person name="Yang Z."/>
            <person name="Xuan Z."/>
            <person name="Ryder O.A."/>
            <person name="Leung F.C."/>
            <person name="Zhou Y."/>
            <person name="Cao J."/>
            <person name="Sun X."/>
            <person name="Fu Y."/>
            <person name="Fang X."/>
            <person name="Guo X."/>
            <person name="Wang B."/>
            <person name="Hou R."/>
            <person name="Shen F."/>
            <person name="Mu B."/>
            <person name="Ni P."/>
            <person name="Lin R."/>
            <person name="Qian W."/>
            <person name="Wang G."/>
            <person name="Yu C."/>
            <person name="Nie W."/>
            <person name="Wang J."/>
            <person name="Wu Z."/>
            <person name="Liang H."/>
            <person name="Min J."/>
            <person name="Wu Q."/>
            <person name="Cheng S."/>
            <person name="Ruan J."/>
            <person name="Wang M."/>
            <person name="Shi Z."/>
            <person name="Wen M."/>
            <person name="Liu B."/>
            <person name="Ren X."/>
            <person name="Zheng H."/>
            <person name="Dong D."/>
            <person name="Cook K."/>
            <person name="Shan G."/>
            <person name="Zhang H."/>
            <person name="Kosiol C."/>
            <person name="Xie X."/>
            <person name="Lu Z."/>
            <person name="Zheng H."/>
            <person name="Li Y."/>
            <person name="Steiner C.C."/>
            <person name="Lam T.T."/>
            <person name="Lin S."/>
            <person name="Zhang Q."/>
            <person name="Li G."/>
            <person name="Tian J."/>
            <person name="Gong T."/>
            <person name="Liu H."/>
            <person name="Zhang D."/>
            <person name="Fang L."/>
            <person name="Ye C."/>
            <person name="Zhang J."/>
            <person name="Hu W."/>
            <person name="Xu A."/>
            <person name="Ren Y."/>
            <person name="Zhang G."/>
            <person name="Bruford M.W."/>
            <person name="Li Q."/>
            <person name="Ma L."/>
            <person name="Guo Y."/>
            <person name="An N."/>
            <person name="Hu Y."/>
            <person name="Zheng Y."/>
            <person name="Shi Y."/>
            <person name="Li Z."/>
            <person name="Liu Q."/>
            <person name="Chen Y."/>
            <person name="Zhao J."/>
            <person name="Qu N."/>
            <person name="Zhao S."/>
            <person name="Tian F."/>
            <person name="Wang X."/>
            <person name="Wang H."/>
            <person name="Xu L."/>
            <person name="Liu X."/>
            <person name="Vinar T."/>
            <person name="Wang Y."/>
            <person name="Lam T.W."/>
            <person name="Yiu S.M."/>
            <person name="Liu S."/>
            <person name="Zhang H."/>
            <person name="Li D."/>
            <person name="Huang Y."/>
            <person name="Wang X."/>
            <person name="Yang G."/>
            <person name="Jiang Z."/>
            <person name="Wang J."/>
            <person name="Qin N."/>
            <person name="Li L."/>
            <person name="Li J."/>
            <person name="Bolund L."/>
            <person name="Kristiansen K."/>
            <person name="Wong G.K."/>
            <person name="Olson M."/>
            <person name="Zhang X."/>
            <person name="Li S."/>
            <person name="Yang H."/>
            <person name="Wang J."/>
            <person name="Wang J."/>
        </authorList>
    </citation>
    <scope>NUCLEOTIDE SEQUENCE [LARGE SCALE GENOMIC DNA]</scope>
</reference>
<evidence type="ECO:0000313" key="1">
    <source>
        <dbReference type="EMBL" id="EFB24510.1"/>
    </source>
</evidence>